<dbReference type="OrthoDB" id="9785907at2"/>
<dbReference type="STRING" id="686796.SAMN04488104_1008118"/>
<dbReference type="InterPro" id="IPR036237">
    <property type="entry name" value="Xyl_isomerase-like_sf"/>
</dbReference>
<evidence type="ECO:0000313" key="2">
    <source>
        <dbReference type="Proteomes" id="UP000199060"/>
    </source>
</evidence>
<sequence length="402" mass="46397">MQIETFHLSYCSNIHPGESWKATFENLRMYIPQIRKNLEFEGPFGIGLRLSHEASLELEKEDQLSEFKAWLNLANAYVFTLNGFPYADFHRTVVKDQVHAPDWSMAERREYTIRSFRILTQLLPEGVDGGISTSPISYRHWQKNEADRQQVLQAATENLMEVVADLAQIESDSGKFLHLDIEPEPDGILENSDEMIWLFQEWLIPIGVKILSAKMKISDSQAEKLIYRHVQVCYDVCHFAIVYEKPSETFAKFKKAGIRVGKIQLSAALKVNLNQDRGLLRSKLLAFAESTYLHQVVGRKSDGEIASYADLPNALDYLQSAHEEEWRIHFHVPVYNSKYEDFESTNAVISEVLEFLKNHPETCNHLEVETYTWEVLPPSERLPLAETISRELAWVIPQLKRL</sequence>
<dbReference type="SUPFAM" id="SSF51658">
    <property type="entry name" value="Xylose isomerase-like"/>
    <property type="match status" value="1"/>
</dbReference>
<dbReference type="EMBL" id="FNAC01000008">
    <property type="protein sequence ID" value="SDC89045.1"/>
    <property type="molecule type" value="Genomic_DNA"/>
</dbReference>
<keyword evidence="2" id="KW-1185">Reference proteome</keyword>
<dbReference type="AlphaFoldDB" id="A0A1G6QBJ3"/>
<dbReference type="Gene3D" id="3.20.20.150">
    <property type="entry name" value="Divalent-metal-dependent TIM barrel enzymes"/>
    <property type="match status" value="1"/>
</dbReference>
<accession>A0A1G6QBJ3</accession>
<dbReference type="NCBIfam" id="NF035939">
    <property type="entry name" value="TIM_EboE"/>
    <property type="match status" value="1"/>
</dbReference>
<evidence type="ECO:0008006" key="3">
    <source>
        <dbReference type="Google" id="ProtNLM"/>
    </source>
</evidence>
<name>A0A1G6QBJ3_9BACT</name>
<dbReference type="RefSeq" id="WP_087938460.1">
    <property type="nucleotide sequence ID" value="NZ_FNAC01000008.1"/>
</dbReference>
<gene>
    <name evidence="1" type="ORF">SAMN04488104_1008118</name>
</gene>
<dbReference type="Proteomes" id="UP000199060">
    <property type="component" value="Unassembled WGS sequence"/>
</dbReference>
<organism evidence="1 2">
    <name type="scientific">Algoriphagus faecimaris</name>
    <dbReference type="NCBI Taxonomy" id="686796"/>
    <lineage>
        <taxon>Bacteria</taxon>
        <taxon>Pseudomonadati</taxon>
        <taxon>Bacteroidota</taxon>
        <taxon>Cytophagia</taxon>
        <taxon>Cytophagales</taxon>
        <taxon>Cyclobacteriaceae</taxon>
        <taxon>Algoriphagus</taxon>
    </lineage>
</organism>
<reference evidence="2" key="1">
    <citation type="submission" date="2016-10" db="EMBL/GenBank/DDBJ databases">
        <authorList>
            <person name="Varghese N."/>
            <person name="Submissions S."/>
        </authorList>
    </citation>
    <scope>NUCLEOTIDE SEQUENCE [LARGE SCALE GENOMIC DNA]</scope>
    <source>
        <strain evidence="2">DSM 23095</strain>
    </source>
</reference>
<protein>
    <recommendedName>
        <fullName evidence="3">Xylose isomerase-like TIM barrel</fullName>
    </recommendedName>
</protein>
<proteinExistence type="predicted"/>
<evidence type="ECO:0000313" key="1">
    <source>
        <dbReference type="EMBL" id="SDC89045.1"/>
    </source>
</evidence>